<evidence type="ECO:0000313" key="1">
    <source>
        <dbReference type="EMBL" id="KAF9442213.1"/>
    </source>
</evidence>
<keyword evidence="2" id="KW-1185">Reference proteome</keyword>
<name>A0A9P5X0E7_9AGAR</name>
<comment type="caution">
    <text evidence="1">The sequence shown here is derived from an EMBL/GenBank/DDBJ whole genome shotgun (WGS) entry which is preliminary data.</text>
</comment>
<sequence>MPHVDYLSAESMPTTYLPLNGGWQGPVVPLHVFLADPHYGNQWPDGHQSMQSLQHFPQSTQSAEILTPMTSSLIPYPNTLLHGYASGQSLQHQMPGPSEWNQGFAPQDTQPKPFEQPHEMFQNNLTRADWQEERPDLSANRNQTLSPNHSILLDTGMKPALTGWAGVVRL</sequence>
<reference evidence="1" key="1">
    <citation type="submission" date="2020-11" db="EMBL/GenBank/DDBJ databases">
        <authorList>
            <consortium name="DOE Joint Genome Institute"/>
            <person name="Ahrendt S."/>
            <person name="Riley R."/>
            <person name="Andreopoulos W."/>
            <person name="Labutti K."/>
            <person name="Pangilinan J."/>
            <person name="Ruiz-Duenas F.J."/>
            <person name="Barrasa J.M."/>
            <person name="Sanchez-Garcia M."/>
            <person name="Camarero S."/>
            <person name="Miyauchi S."/>
            <person name="Serrano A."/>
            <person name="Linde D."/>
            <person name="Babiker R."/>
            <person name="Drula E."/>
            <person name="Ayuso-Fernandez I."/>
            <person name="Pacheco R."/>
            <person name="Padilla G."/>
            <person name="Ferreira P."/>
            <person name="Barriuso J."/>
            <person name="Kellner H."/>
            <person name="Castanera R."/>
            <person name="Alfaro M."/>
            <person name="Ramirez L."/>
            <person name="Pisabarro A.G."/>
            <person name="Kuo A."/>
            <person name="Tritt A."/>
            <person name="Lipzen A."/>
            <person name="He G."/>
            <person name="Yan M."/>
            <person name="Ng V."/>
            <person name="Cullen D."/>
            <person name="Martin F."/>
            <person name="Rosso M.-N."/>
            <person name="Henrissat B."/>
            <person name="Hibbett D."/>
            <person name="Martinez A.T."/>
            <person name="Grigoriev I.V."/>
        </authorList>
    </citation>
    <scope>NUCLEOTIDE SEQUENCE</scope>
    <source>
        <strain evidence="1">MF-IS2</strain>
    </source>
</reference>
<protein>
    <submittedName>
        <fullName evidence="1">Uncharacterized protein</fullName>
    </submittedName>
</protein>
<evidence type="ECO:0000313" key="2">
    <source>
        <dbReference type="Proteomes" id="UP000807342"/>
    </source>
</evidence>
<proteinExistence type="predicted"/>
<dbReference type="EMBL" id="MU151679">
    <property type="protein sequence ID" value="KAF9442213.1"/>
    <property type="molecule type" value="Genomic_DNA"/>
</dbReference>
<accession>A0A9P5X0E7</accession>
<dbReference type="AlphaFoldDB" id="A0A9P5X0E7"/>
<dbReference type="Proteomes" id="UP000807342">
    <property type="component" value="Unassembled WGS sequence"/>
</dbReference>
<gene>
    <name evidence="1" type="ORF">P691DRAFT_501700</name>
</gene>
<organism evidence="1 2">
    <name type="scientific">Macrolepiota fuliginosa MF-IS2</name>
    <dbReference type="NCBI Taxonomy" id="1400762"/>
    <lineage>
        <taxon>Eukaryota</taxon>
        <taxon>Fungi</taxon>
        <taxon>Dikarya</taxon>
        <taxon>Basidiomycota</taxon>
        <taxon>Agaricomycotina</taxon>
        <taxon>Agaricomycetes</taxon>
        <taxon>Agaricomycetidae</taxon>
        <taxon>Agaricales</taxon>
        <taxon>Agaricineae</taxon>
        <taxon>Agaricaceae</taxon>
        <taxon>Macrolepiota</taxon>
    </lineage>
</organism>